<reference evidence="1 2" key="1">
    <citation type="submission" date="2021-03" db="EMBL/GenBank/DDBJ databases">
        <title>Sequencing the genomes of 1000 actinobacteria strains.</title>
        <authorList>
            <person name="Klenk H.-P."/>
        </authorList>
    </citation>
    <scope>NUCLEOTIDE SEQUENCE [LARGE SCALE GENOMIC DNA]</scope>
    <source>
        <strain evidence="1 2">DSM 18824</strain>
    </source>
</reference>
<proteinExistence type="predicted"/>
<accession>A0ABS4UUG9</accession>
<sequence>MPDVEVSWEYGVPGLSIGGGGYVVAPDVRSWFDRSAVRREVAFRRLIERWRTAGGVELATWFDYSRAEAESTGLVRLEQ</sequence>
<protein>
    <submittedName>
        <fullName evidence="1">Uncharacterized protein</fullName>
    </submittedName>
</protein>
<gene>
    <name evidence="1" type="ORF">JOF29_006391</name>
</gene>
<dbReference type="RefSeq" id="WP_209697971.1">
    <property type="nucleotide sequence ID" value="NZ_BAAAVU010000017.1"/>
</dbReference>
<keyword evidence="2" id="KW-1185">Reference proteome</keyword>
<evidence type="ECO:0000313" key="1">
    <source>
        <dbReference type="EMBL" id="MBP2355281.1"/>
    </source>
</evidence>
<comment type="caution">
    <text evidence="1">The sequence shown here is derived from an EMBL/GenBank/DDBJ whole genome shotgun (WGS) entry which is preliminary data.</text>
</comment>
<evidence type="ECO:0000313" key="2">
    <source>
        <dbReference type="Proteomes" id="UP000755585"/>
    </source>
</evidence>
<name>A0ABS4UUG9_9ACTN</name>
<organism evidence="1 2">
    <name type="scientific">Kribbella aluminosa</name>
    <dbReference type="NCBI Taxonomy" id="416017"/>
    <lineage>
        <taxon>Bacteria</taxon>
        <taxon>Bacillati</taxon>
        <taxon>Actinomycetota</taxon>
        <taxon>Actinomycetes</taxon>
        <taxon>Propionibacteriales</taxon>
        <taxon>Kribbellaceae</taxon>
        <taxon>Kribbella</taxon>
    </lineage>
</organism>
<dbReference type="Proteomes" id="UP000755585">
    <property type="component" value="Unassembled WGS sequence"/>
</dbReference>
<dbReference type="EMBL" id="JAGINT010000002">
    <property type="protein sequence ID" value="MBP2355281.1"/>
    <property type="molecule type" value="Genomic_DNA"/>
</dbReference>